<keyword evidence="2" id="KW-1185">Reference proteome</keyword>
<reference evidence="1" key="1">
    <citation type="submission" date="2020-01" db="EMBL/GenBank/DDBJ databases">
        <title>Genome sequence of Kobresia littledalei, the first chromosome-level genome in the family Cyperaceae.</title>
        <authorList>
            <person name="Qu G."/>
        </authorList>
    </citation>
    <scope>NUCLEOTIDE SEQUENCE</scope>
    <source>
        <strain evidence="1">C.B.Clarke</strain>
        <tissue evidence="1">Leaf</tissue>
    </source>
</reference>
<protein>
    <submittedName>
        <fullName evidence="1">Uncharacterized protein</fullName>
    </submittedName>
</protein>
<name>A0A833VSD7_9POAL</name>
<gene>
    <name evidence="1" type="ORF">FCM35_KLT15836</name>
</gene>
<evidence type="ECO:0000313" key="2">
    <source>
        <dbReference type="Proteomes" id="UP000623129"/>
    </source>
</evidence>
<organism evidence="1 2">
    <name type="scientific">Carex littledalei</name>
    <dbReference type="NCBI Taxonomy" id="544730"/>
    <lineage>
        <taxon>Eukaryota</taxon>
        <taxon>Viridiplantae</taxon>
        <taxon>Streptophyta</taxon>
        <taxon>Embryophyta</taxon>
        <taxon>Tracheophyta</taxon>
        <taxon>Spermatophyta</taxon>
        <taxon>Magnoliopsida</taxon>
        <taxon>Liliopsida</taxon>
        <taxon>Poales</taxon>
        <taxon>Cyperaceae</taxon>
        <taxon>Cyperoideae</taxon>
        <taxon>Cariceae</taxon>
        <taxon>Carex</taxon>
        <taxon>Carex subgen. Euthyceras</taxon>
    </lineage>
</organism>
<proteinExistence type="predicted"/>
<accession>A0A833VSD7</accession>
<evidence type="ECO:0000313" key="1">
    <source>
        <dbReference type="EMBL" id="KAF3340065.1"/>
    </source>
</evidence>
<dbReference type="Proteomes" id="UP000623129">
    <property type="component" value="Unassembled WGS sequence"/>
</dbReference>
<dbReference type="AlphaFoldDB" id="A0A833VSD7"/>
<sequence>MEKELFQNCCDTSFNQMKKSRTIQLCHPNMRFLNTKRFSGPLILFFAGVLQSEKKKEKQLKQKSISRVKICYSYLGFYGMRKKRRGRDAVENKLNLLNLISLTYKSLNINKDT</sequence>
<comment type="caution">
    <text evidence="1">The sequence shown here is derived from an EMBL/GenBank/DDBJ whole genome shotgun (WGS) entry which is preliminary data.</text>
</comment>
<dbReference type="EMBL" id="SWLB01000003">
    <property type="protein sequence ID" value="KAF3340065.1"/>
    <property type="molecule type" value="Genomic_DNA"/>
</dbReference>